<protein>
    <recommendedName>
        <fullName evidence="2">receptor protein-tyrosine kinase</fullName>
        <ecNumber evidence="2">2.7.10.1</ecNumber>
    </recommendedName>
</protein>
<sequence length="270" mass="30573">RDQDHPLPVPLVILPYMKHGDLRLTVFLSVRLSLQFVPHQSLLRFMMDIAVGMDYLNSQGFLHRDLAARNCMLGDDLRVCVADFGLSKKIYSKNYYRQKVAVRLPIKWMSMESLSESLYSSKSDVWSFGVTMWEIMSRGRTPYPGVHNHELLDLLQSGYRLKAPEDCDHKYQVMRSCWDPDPARRPGFGELYQDLGALLAQLPALEADVEANYINQGLQAAAAALQDPQDDPESRGGNVYLGVEHAGWGPRPVLLRARSGSHGHTERCLF</sequence>
<name>A0A672I2I9_SALFA</name>
<dbReference type="PROSITE" id="PS00109">
    <property type="entry name" value="PROTEIN_KINASE_TYR"/>
    <property type="match status" value="1"/>
</dbReference>
<dbReference type="Gene3D" id="1.10.510.10">
    <property type="entry name" value="Transferase(Phosphotransferase) domain 1"/>
    <property type="match status" value="1"/>
</dbReference>
<dbReference type="GO" id="GO:0007399">
    <property type="term" value="P:nervous system development"/>
    <property type="evidence" value="ECO:0007669"/>
    <property type="project" value="TreeGrafter"/>
</dbReference>
<dbReference type="GO" id="GO:0016477">
    <property type="term" value="P:cell migration"/>
    <property type="evidence" value="ECO:0007669"/>
    <property type="project" value="TreeGrafter"/>
</dbReference>
<organism evidence="12 13">
    <name type="scientific">Salarias fasciatus</name>
    <name type="common">Jewelled blenny</name>
    <name type="synonym">Blennius fasciatus</name>
    <dbReference type="NCBI Taxonomy" id="181472"/>
    <lineage>
        <taxon>Eukaryota</taxon>
        <taxon>Metazoa</taxon>
        <taxon>Chordata</taxon>
        <taxon>Craniata</taxon>
        <taxon>Vertebrata</taxon>
        <taxon>Euteleostomi</taxon>
        <taxon>Actinopterygii</taxon>
        <taxon>Neopterygii</taxon>
        <taxon>Teleostei</taxon>
        <taxon>Neoteleostei</taxon>
        <taxon>Acanthomorphata</taxon>
        <taxon>Ovalentaria</taxon>
        <taxon>Blenniimorphae</taxon>
        <taxon>Blenniiformes</taxon>
        <taxon>Blennioidei</taxon>
        <taxon>Blenniidae</taxon>
        <taxon>Salariinae</taxon>
        <taxon>Salarias</taxon>
    </lineage>
</organism>
<dbReference type="GO" id="GO:0004714">
    <property type="term" value="F:transmembrane receptor protein tyrosine kinase activity"/>
    <property type="evidence" value="ECO:0007669"/>
    <property type="project" value="UniProtKB-EC"/>
</dbReference>
<dbReference type="GO" id="GO:0001779">
    <property type="term" value="P:natural killer cell differentiation"/>
    <property type="evidence" value="ECO:0007669"/>
    <property type="project" value="TreeGrafter"/>
</dbReference>
<dbReference type="InterPro" id="IPR008266">
    <property type="entry name" value="Tyr_kinase_AS"/>
</dbReference>
<dbReference type="GO" id="GO:0043066">
    <property type="term" value="P:negative regulation of apoptotic process"/>
    <property type="evidence" value="ECO:0007669"/>
    <property type="project" value="TreeGrafter"/>
</dbReference>
<dbReference type="GO" id="GO:0051897">
    <property type="term" value="P:positive regulation of phosphatidylinositol 3-kinase/protein kinase B signal transduction"/>
    <property type="evidence" value="ECO:0007669"/>
    <property type="project" value="TreeGrafter"/>
</dbReference>
<evidence type="ECO:0000256" key="8">
    <source>
        <dbReference type="ARBA" id="ARBA00023136"/>
    </source>
</evidence>
<evidence type="ECO:0000256" key="6">
    <source>
        <dbReference type="ARBA" id="ARBA00022777"/>
    </source>
</evidence>
<reference evidence="12" key="3">
    <citation type="submission" date="2025-09" db="UniProtKB">
        <authorList>
            <consortium name="Ensembl"/>
        </authorList>
    </citation>
    <scope>IDENTIFICATION</scope>
</reference>
<dbReference type="Pfam" id="PF07714">
    <property type="entry name" value="PK_Tyr_Ser-Thr"/>
    <property type="match status" value="1"/>
</dbReference>
<reference evidence="12" key="1">
    <citation type="submission" date="2019-06" db="EMBL/GenBank/DDBJ databases">
        <authorList>
            <consortium name="Wellcome Sanger Institute Data Sharing"/>
        </authorList>
    </citation>
    <scope>NUCLEOTIDE SEQUENCE [LARGE SCALE GENOMIC DNA]</scope>
</reference>
<dbReference type="GO" id="GO:0043235">
    <property type="term" value="C:receptor complex"/>
    <property type="evidence" value="ECO:0007669"/>
    <property type="project" value="TreeGrafter"/>
</dbReference>
<reference evidence="12" key="2">
    <citation type="submission" date="2025-08" db="UniProtKB">
        <authorList>
            <consortium name="Ensembl"/>
        </authorList>
    </citation>
    <scope>IDENTIFICATION</scope>
</reference>
<evidence type="ECO:0000256" key="5">
    <source>
        <dbReference type="ARBA" id="ARBA00022741"/>
    </source>
</evidence>
<dbReference type="SUPFAM" id="SSF56112">
    <property type="entry name" value="Protein kinase-like (PK-like)"/>
    <property type="match status" value="1"/>
</dbReference>
<dbReference type="InterPro" id="IPR001245">
    <property type="entry name" value="Ser-Thr/Tyr_kinase_cat_dom"/>
</dbReference>
<evidence type="ECO:0000313" key="13">
    <source>
        <dbReference type="Proteomes" id="UP000472267"/>
    </source>
</evidence>
<dbReference type="InterPro" id="IPR000719">
    <property type="entry name" value="Prot_kinase_dom"/>
</dbReference>
<dbReference type="AlphaFoldDB" id="A0A672I2I9"/>
<dbReference type="OMA" id="LENTEFC"/>
<evidence type="ECO:0000256" key="2">
    <source>
        <dbReference type="ARBA" id="ARBA00011902"/>
    </source>
</evidence>
<keyword evidence="13" id="KW-1185">Reference proteome</keyword>
<keyword evidence="3" id="KW-0597">Phosphoprotein</keyword>
<keyword evidence="4" id="KW-0808">Transferase</keyword>
<keyword evidence="10" id="KW-0675">Receptor</keyword>
<dbReference type="GO" id="GO:0007169">
    <property type="term" value="P:cell surface receptor protein tyrosine kinase signaling pathway"/>
    <property type="evidence" value="ECO:0007669"/>
    <property type="project" value="TreeGrafter"/>
</dbReference>
<evidence type="ECO:0000256" key="10">
    <source>
        <dbReference type="ARBA" id="ARBA00023170"/>
    </source>
</evidence>
<evidence type="ECO:0000256" key="7">
    <source>
        <dbReference type="ARBA" id="ARBA00022840"/>
    </source>
</evidence>
<dbReference type="PANTHER" id="PTHR24416">
    <property type="entry name" value="TYROSINE-PROTEIN KINASE RECEPTOR"/>
    <property type="match status" value="1"/>
</dbReference>
<dbReference type="InParanoid" id="A0A672I2I9"/>
<evidence type="ECO:0000259" key="11">
    <source>
        <dbReference type="PROSITE" id="PS50011"/>
    </source>
</evidence>
<dbReference type="GO" id="GO:0005886">
    <property type="term" value="C:plasma membrane"/>
    <property type="evidence" value="ECO:0007669"/>
    <property type="project" value="TreeGrafter"/>
</dbReference>
<dbReference type="FunFam" id="1.10.510.10:FF:000089">
    <property type="entry name" value="Tyrosine-protein kinase receptor TYRO3"/>
    <property type="match status" value="1"/>
</dbReference>
<keyword evidence="7" id="KW-0067">ATP-binding</keyword>
<dbReference type="PANTHER" id="PTHR24416:SF323">
    <property type="entry name" value="TYROSINE-PROTEIN KINASE RECEPTOR UFO"/>
    <property type="match status" value="1"/>
</dbReference>
<dbReference type="InterPro" id="IPR011009">
    <property type="entry name" value="Kinase-like_dom_sf"/>
</dbReference>
<dbReference type="GO" id="GO:0005524">
    <property type="term" value="F:ATP binding"/>
    <property type="evidence" value="ECO:0007669"/>
    <property type="project" value="UniProtKB-KW"/>
</dbReference>
<dbReference type="Proteomes" id="UP000472267">
    <property type="component" value="Chromosome 3"/>
</dbReference>
<proteinExistence type="predicted"/>
<evidence type="ECO:0000256" key="3">
    <source>
        <dbReference type="ARBA" id="ARBA00022553"/>
    </source>
</evidence>
<dbReference type="GO" id="GO:0006909">
    <property type="term" value="P:phagocytosis"/>
    <property type="evidence" value="ECO:0007669"/>
    <property type="project" value="TreeGrafter"/>
</dbReference>
<dbReference type="InterPro" id="IPR020635">
    <property type="entry name" value="Tyr_kinase_cat_dom"/>
</dbReference>
<dbReference type="PRINTS" id="PR00109">
    <property type="entry name" value="TYRKINASE"/>
</dbReference>
<keyword evidence="6" id="KW-0418">Kinase</keyword>
<evidence type="ECO:0000256" key="9">
    <source>
        <dbReference type="ARBA" id="ARBA00023137"/>
    </source>
</evidence>
<keyword evidence="5" id="KW-0547">Nucleotide-binding</keyword>
<comment type="subcellular location">
    <subcellularLocation>
        <location evidence="1">Membrane</location>
    </subcellularLocation>
</comment>
<feature type="domain" description="Protein kinase" evidence="11">
    <location>
        <begin position="1"/>
        <end position="199"/>
    </location>
</feature>
<dbReference type="SMART" id="SM00219">
    <property type="entry name" value="TyrKc"/>
    <property type="match status" value="1"/>
</dbReference>
<accession>A0A672I2I9</accession>
<dbReference type="EC" id="2.7.10.1" evidence="2"/>
<dbReference type="Ensembl" id="ENSSFAT00005037152.1">
    <property type="protein sequence ID" value="ENSSFAP00005035803.1"/>
    <property type="gene ID" value="ENSSFAG00005018140.1"/>
</dbReference>
<dbReference type="PROSITE" id="PS50011">
    <property type="entry name" value="PROTEIN_KINASE_DOM"/>
    <property type="match status" value="1"/>
</dbReference>
<evidence type="ECO:0000313" key="12">
    <source>
        <dbReference type="Ensembl" id="ENSSFAP00005035803.1"/>
    </source>
</evidence>
<dbReference type="InterPro" id="IPR050122">
    <property type="entry name" value="RTK"/>
</dbReference>
<keyword evidence="8" id="KW-0472">Membrane</keyword>
<evidence type="ECO:0000256" key="4">
    <source>
        <dbReference type="ARBA" id="ARBA00022679"/>
    </source>
</evidence>
<keyword evidence="9" id="KW-0829">Tyrosine-protein kinase</keyword>
<evidence type="ECO:0000256" key="1">
    <source>
        <dbReference type="ARBA" id="ARBA00004370"/>
    </source>
</evidence>
<dbReference type="GO" id="GO:0030168">
    <property type="term" value="P:platelet activation"/>
    <property type="evidence" value="ECO:0007669"/>
    <property type="project" value="TreeGrafter"/>
</dbReference>